<proteinExistence type="predicted"/>
<evidence type="ECO:0000313" key="2">
    <source>
        <dbReference type="Proteomes" id="UP000008824"/>
    </source>
</evidence>
<accession>A0A0H3BQ11</accession>
<organism evidence="1 2">
    <name type="scientific">Salmonella newport (strain SL254)</name>
    <dbReference type="NCBI Taxonomy" id="423368"/>
    <lineage>
        <taxon>Bacteria</taxon>
        <taxon>Pseudomonadati</taxon>
        <taxon>Pseudomonadota</taxon>
        <taxon>Gammaproteobacteria</taxon>
        <taxon>Enterobacterales</taxon>
        <taxon>Enterobacteriaceae</taxon>
        <taxon>Salmonella</taxon>
    </lineage>
</organism>
<gene>
    <name evidence="1" type="ordered locus">SNSL254_A4854</name>
</gene>
<dbReference type="HOGENOM" id="CLU_3348393_0_0_6"/>
<dbReference type="Proteomes" id="UP000008824">
    <property type="component" value="Chromosome"/>
</dbReference>
<dbReference type="EMBL" id="CP001113">
    <property type="protein sequence ID" value="ACF63308.1"/>
    <property type="molecule type" value="Genomic_DNA"/>
</dbReference>
<dbReference type="AlphaFoldDB" id="A0A0H3BQ11"/>
<sequence length="37" mass="4033">MAKRYAEIIKAAIIGYMSLINIHYGSGGIYSTDLLNA</sequence>
<name>A0A0H3BQ11_SALNS</name>
<evidence type="ECO:0000313" key="1">
    <source>
        <dbReference type="EMBL" id="ACF63308.1"/>
    </source>
</evidence>
<protein>
    <submittedName>
        <fullName evidence="1">Uncharacterized protein</fullName>
    </submittedName>
</protein>
<reference evidence="1 2" key="1">
    <citation type="journal article" date="2011" name="J. Bacteriol.">
        <title>Comparative genomics of 28 Salmonella enterica isolates: evidence for CRISPR-mediated adaptive sublineage evolution.</title>
        <authorList>
            <person name="Fricke W.F."/>
            <person name="Mammel M.K."/>
            <person name="McDermott P.F."/>
            <person name="Tartera C."/>
            <person name="White D.G."/>
            <person name="Leclerc J.E."/>
            <person name="Ravel J."/>
            <person name="Cebula T.A."/>
        </authorList>
    </citation>
    <scope>NUCLEOTIDE SEQUENCE [LARGE SCALE GENOMIC DNA]</scope>
    <source>
        <strain evidence="1 2">SL254</strain>
    </source>
</reference>
<dbReference type="KEGG" id="see:SNSL254_A4854"/>